<dbReference type="Gene3D" id="3.20.20.70">
    <property type="entry name" value="Aldolase class I"/>
    <property type="match status" value="1"/>
</dbReference>
<dbReference type="GO" id="GO:0009098">
    <property type="term" value="P:L-leucine biosynthetic process"/>
    <property type="evidence" value="ECO:0007669"/>
    <property type="project" value="TreeGrafter"/>
</dbReference>
<evidence type="ECO:0000256" key="2">
    <source>
        <dbReference type="ARBA" id="ARBA00022797"/>
    </source>
</evidence>
<dbReference type="InterPro" id="IPR012425">
    <property type="entry name" value="DmpG_comm"/>
</dbReference>
<dbReference type="AlphaFoldDB" id="A0A6J7GPQ9"/>
<evidence type="ECO:0000313" key="6">
    <source>
        <dbReference type="EMBL" id="CAB4906233.1"/>
    </source>
</evidence>
<dbReference type="Pfam" id="PF07836">
    <property type="entry name" value="DmpG_comm"/>
    <property type="match status" value="1"/>
</dbReference>
<dbReference type="PROSITE" id="PS50991">
    <property type="entry name" value="PYR_CT"/>
    <property type="match status" value="1"/>
</dbReference>
<name>A0A6J7GPQ9_9ZZZZ</name>
<protein>
    <recommendedName>
        <fullName evidence="4">4-hydroxy-2-oxohexanoate aldolase</fullName>
        <ecNumber evidence="3">4.1.3.43</ecNumber>
    </recommendedName>
</protein>
<evidence type="ECO:0000256" key="4">
    <source>
        <dbReference type="ARBA" id="ARBA00023631"/>
    </source>
</evidence>
<keyword evidence="2" id="KW-0058">Aromatic hydrocarbons catabolism</keyword>
<dbReference type="Gene3D" id="1.10.8.60">
    <property type="match status" value="1"/>
</dbReference>
<dbReference type="EC" id="4.1.3.43" evidence="3"/>
<comment type="similarity">
    <text evidence="1">Belongs to the 4-hydroxy-2-oxovalerate aldolase family.</text>
</comment>
<dbReference type="PANTHER" id="PTHR10277:SF9">
    <property type="entry name" value="2-ISOPROPYLMALATE SYNTHASE 1, CHLOROPLASTIC-RELATED"/>
    <property type="match status" value="1"/>
</dbReference>
<dbReference type="InterPro" id="IPR000891">
    <property type="entry name" value="PYR_CT"/>
</dbReference>
<dbReference type="SUPFAM" id="SSF51569">
    <property type="entry name" value="Aldolase"/>
    <property type="match status" value="1"/>
</dbReference>
<dbReference type="GO" id="GO:0016833">
    <property type="term" value="F:oxo-acid-lyase activity"/>
    <property type="evidence" value="ECO:0007669"/>
    <property type="project" value="InterPro"/>
</dbReference>
<gene>
    <name evidence="6" type="ORF">UFOPK3610_00441</name>
</gene>
<dbReference type="EMBL" id="CAFBMR010000010">
    <property type="protein sequence ID" value="CAB4906233.1"/>
    <property type="molecule type" value="Genomic_DNA"/>
</dbReference>
<evidence type="ECO:0000256" key="3">
    <source>
        <dbReference type="ARBA" id="ARBA00023622"/>
    </source>
</evidence>
<dbReference type="InterPro" id="IPR013785">
    <property type="entry name" value="Aldolase_TIM"/>
</dbReference>
<reference evidence="6" key="1">
    <citation type="submission" date="2020-05" db="EMBL/GenBank/DDBJ databases">
        <authorList>
            <person name="Chiriac C."/>
            <person name="Salcher M."/>
            <person name="Ghai R."/>
            <person name="Kavagutti S V."/>
        </authorList>
    </citation>
    <scope>NUCLEOTIDE SEQUENCE</scope>
</reference>
<evidence type="ECO:0000256" key="1">
    <source>
        <dbReference type="ARBA" id="ARBA00008944"/>
    </source>
</evidence>
<dbReference type="GO" id="GO:0003852">
    <property type="term" value="F:2-isopropylmalate synthase activity"/>
    <property type="evidence" value="ECO:0007669"/>
    <property type="project" value="TreeGrafter"/>
</dbReference>
<feature type="domain" description="Pyruvate carboxyltransferase" evidence="5">
    <location>
        <begin position="2"/>
        <end position="256"/>
    </location>
</feature>
<dbReference type="SUPFAM" id="SSF89000">
    <property type="entry name" value="post-HMGL domain-like"/>
    <property type="match status" value="1"/>
</dbReference>
<dbReference type="Pfam" id="PF00682">
    <property type="entry name" value="HMGL-like"/>
    <property type="match status" value="1"/>
</dbReference>
<proteinExistence type="inferred from homology"/>
<dbReference type="PANTHER" id="PTHR10277">
    <property type="entry name" value="HOMOCITRATE SYNTHASE-RELATED"/>
    <property type="match status" value="1"/>
</dbReference>
<accession>A0A6J7GPQ9</accession>
<evidence type="ECO:0000259" key="5">
    <source>
        <dbReference type="PROSITE" id="PS50991"/>
    </source>
</evidence>
<dbReference type="InterPro" id="IPR050073">
    <property type="entry name" value="2-IPM_HCS-like"/>
</dbReference>
<organism evidence="6">
    <name type="scientific">freshwater metagenome</name>
    <dbReference type="NCBI Taxonomy" id="449393"/>
    <lineage>
        <taxon>unclassified sequences</taxon>
        <taxon>metagenomes</taxon>
        <taxon>ecological metagenomes</taxon>
    </lineage>
</organism>
<dbReference type="NCBIfam" id="NF006049">
    <property type="entry name" value="PRK08195.1"/>
    <property type="match status" value="1"/>
</dbReference>
<sequence>MTIYYDVTLRDGNHALGHQLAESFVRKYCAMADTSGVWAVEVGHGNGLGTSSFLAGKSACSDESLLTAARESLREAKLAVHAIPGFATINRDLHPAVELGVEVFRVATHVSEASMAQTHMEYLAAQSVTVHGVLMMSHMIDLPGLLVQAELMKAYGASAIILMDSAGHFEPKDVRERVEMVHQELGIEVGFHAHNNLGLAVANAHAASNAGASIVDGAAMGLGAGAGNAQLESVVATDHSDSHPGLRQVLGLSRLVENEFPDNLPRTTASTLESGLAGVFSGYAPQVMAVSAEFGLDPGDLWRALGEHKIVAAQESMIREIAIALRMG</sequence>